<accession>A0AB39ABJ6</accession>
<protein>
    <submittedName>
        <fullName evidence="1">Tail completion or Neck1 protein</fullName>
    </submittedName>
</protein>
<reference evidence="1" key="1">
    <citation type="journal article" date="2024" name="Virus Res.">
        <title>A novel genus of Pectobacterium bacteriophages display broad host range by targeting several species of Danish soft rot isolates.</title>
        <authorList>
            <person name="Pedersen J.S."/>
            <person name="Carstens A.B."/>
            <person name="Rothgard M.M."/>
            <person name="Roy C."/>
            <person name="Viry A."/>
            <person name="Papudeshi B."/>
            <person name="Kot W."/>
            <person name="Hille F."/>
            <person name="Franz C.M.A.P."/>
            <person name="Edwards R."/>
            <person name="Hansen L.H."/>
        </authorList>
    </citation>
    <scope>NUCLEOTIDE SEQUENCE</scope>
</reference>
<reference evidence="1" key="2">
    <citation type="submission" date="2024-07" db="EMBL/GenBank/DDBJ databases">
        <authorList>
            <person name="Pedersen J.S."/>
            <person name="Mulbjerg M.R."/>
            <person name="Carstens A.B."/>
            <person name="Hansen L.H."/>
        </authorList>
    </citation>
    <scope>NUCLEOTIDE SEQUENCE</scope>
</reference>
<gene>
    <name evidence="1" type="ORF">MPJMYLZW_CDS0019</name>
</gene>
<sequence length="202" mass="22599">MAFVGPKQNTNFGLSVRKWAEHVKERQEEVTRLAVFKVFARIIERSPVGNPDLWESLDNPRAIRYNQAVSDYNDALRQDASNLTKNGRLKRGLKVNDSMEVKKPDGYTGGRFRANWQVGIDNIPTGQIEAVDPSGSKTTAAALSVLSTFKVGTTQRIYFVNNLPYGYPLEYEGHSKQAPAGMVRISCIEFDNFVKEALGEVK</sequence>
<name>A0AB39ABJ6_9CAUD</name>
<dbReference type="EMBL" id="PQ008972">
    <property type="protein sequence ID" value="XDF89592.1"/>
    <property type="molecule type" value="Genomic_DNA"/>
</dbReference>
<organism evidence="1">
    <name type="scientific">Pectobacterium phage Koroua</name>
    <dbReference type="NCBI Taxonomy" id="3158138"/>
    <lineage>
        <taxon>Viruses</taxon>
        <taxon>Duplodnaviria</taxon>
        <taxon>Heunggongvirae</taxon>
        <taxon>Uroviricota</taxon>
        <taxon>Caudoviricetes</taxon>
    </lineage>
</organism>
<evidence type="ECO:0000313" key="1">
    <source>
        <dbReference type="EMBL" id="XDF89592.1"/>
    </source>
</evidence>
<proteinExistence type="predicted"/>